<evidence type="ECO:0000313" key="12">
    <source>
        <dbReference type="Proteomes" id="UP001153709"/>
    </source>
</evidence>
<reference evidence="11" key="1">
    <citation type="submission" date="2022-01" db="EMBL/GenBank/DDBJ databases">
        <authorList>
            <person name="King R."/>
        </authorList>
    </citation>
    <scope>NUCLEOTIDE SEQUENCE</scope>
</reference>
<evidence type="ECO:0000256" key="5">
    <source>
        <dbReference type="ARBA" id="ARBA00022692"/>
    </source>
</evidence>
<feature type="transmembrane region" description="Helical" evidence="10">
    <location>
        <begin position="76"/>
        <end position="94"/>
    </location>
</feature>
<dbReference type="EC" id="2.7.1.108" evidence="3"/>
<evidence type="ECO:0000256" key="8">
    <source>
        <dbReference type="ARBA" id="ARBA00022989"/>
    </source>
</evidence>
<dbReference type="InterPro" id="IPR032974">
    <property type="entry name" value="Polypren_kinase"/>
</dbReference>
<dbReference type="GO" id="GO:0004168">
    <property type="term" value="F:dolichol kinase activity"/>
    <property type="evidence" value="ECO:0007669"/>
    <property type="project" value="UniProtKB-EC"/>
</dbReference>
<proteinExistence type="inferred from homology"/>
<evidence type="ECO:0000256" key="10">
    <source>
        <dbReference type="SAM" id="Phobius"/>
    </source>
</evidence>
<protein>
    <recommendedName>
        <fullName evidence="3">dolichol kinase</fullName>
        <ecNumber evidence="3">2.7.1.108</ecNumber>
    </recommendedName>
</protein>
<feature type="transmembrane region" description="Helical" evidence="10">
    <location>
        <begin position="134"/>
        <end position="154"/>
    </location>
</feature>
<evidence type="ECO:0000256" key="6">
    <source>
        <dbReference type="ARBA" id="ARBA00022777"/>
    </source>
</evidence>
<keyword evidence="8 10" id="KW-1133">Transmembrane helix</keyword>
<feature type="transmembrane region" description="Helical" evidence="10">
    <location>
        <begin position="239"/>
        <end position="259"/>
    </location>
</feature>
<evidence type="ECO:0000256" key="2">
    <source>
        <dbReference type="ARBA" id="ARBA00010794"/>
    </source>
</evidence>
<dbReference type="AlphaFoldDB" id="A0A9P0DXQ1"/>
<feature type="transmembrane region" description="Helical" evidence="10">
    <location>
        <begin position="333"/>
        <end position="352"/>
    </location>
</feature>
<keyword evidence="6" id="KW-0418">Kinase</keyword>
<gene>
    <name evidence="11" type="ORF">DIABBA_LOCUS12553</name>
</gene>
<sequence length="468" mass="52218">MEGDFFRINNLKPRPTSSSNGLWIQFLLPLSVIISVFKHSITTTPTYKLASLICTGMIFVSLIISMQKYRKQRLKVFSLWTILALAATSALFHICLHKDVPFSVFGGFFSTVLYFQIYKFLLKHFKESFTLGEAAIICQGLTLMLYFTILNFVNHTTRPLPFKSNIQVATLIIQLGLLGILAIAVCSYYFKIKNTVPFYTISSVIIVGVIIIPLHILLQRSPILWILNQMVEDLSMVKLMLYWLFCTGIAILAISNQIFYAQKASTSTRKVFHLLAVVVYIPGLLYRCSFLYLASGVVLGIFLALEILRLLHLPPLGIYLQDGFVVFSDEKDGYLSLTPIYLLVGSSLPIWIHPSPCDVTDSASFNLIPLLSGILSIGVGDTAASVVGSTYGKFFWPGSKKTIEGTVACILSQIGILYMLLYFGFIQIISSTDALRLFVAIVITSVVEAKTTQVDNLVLPFIMYIILI</sequence>
<evidence type="ECO:0000256" key="9">
    <source>
        <dbReference type="ARBA" id="ARBA00023136"/>
    </source>
</evidence>
<evidence type="ECO:0000313" key="11">
    <source>
        <dbReference type="EMBL" id="CAH1285331.1"/>
    </source>
</evidence>
<feature type="transmembrane region" description="Helical" evidence="10">
    <location>
        <begin position="292"/>
        <end position="312"/>
    </location>
</feature>
<organism evidence="11 12">
    <name type="scientific">Diabrotica balteata</name>
    <name type="common">Banded cucumber beetle</name>
    <dbReference type="NCBI Taxonomy" id="107213"/>
    <lineage>
        <taxon>Eukaryota</taxon>
        <taxon>Metazoa</taxon>
        <taxon>Ecdysozoa</taxon>
        <taxon>Arthropoda</taxon>
        <taxon>Hexapoda</taxon>
        <taxon>Insecta</taxon>
        <taxon>Pterygota</taxon>
        <taxon>Neoptera</taxon>
        <taxon>Endopterygota</taxon>
        <taxon>Coleoptera</taxon>
        <taxon>Polyphaga</taxon>
        <taxon>Cucujiformia</taxon>
        <taxon>Chrysomeloidea</taxon>
        <taxon>Chrysomelidae</taxon>
        <taxon>Galerucinae</taxon>
        <taxon>Diabroticina</taxon>
        <taxon>Diabroticites</taxon>
        <taxon>Diabrotica</taxon>
    </lineage>
</organism>
<feature type="transmembrane region" description="Helical" evidence="10">
    <location>
        <begin position="47"/>
        <end position="64"/>
    </location>
</feature>
<keyword evidence="5 10" id="KW-0812">Transmembrane</keyword>
<evidence type="ECO:0000256" key="3">
    <source>
        <dbReference type="ARBA" id="ARBA00012132"/>
    </source>
</evidence>
<feature type="transmembrane region" description="Helical" evidence="10">
    <location>
        <begin position="21"/>
        <end position="41"/>
    </location>
</feature>
<keyword evidence="7" id="KW-0256">Endoplasmic reticulum</keyword>
<feature type="transmembrane region" description="Helical" evidence="10">
    <location>
        <begin position="166"/>
        <end position="190"/>
    </location>
</feature>
<dbReference type="GO" id="GO:0005789">
    <property type="term" value="C:endoplasmic reticulum membrane"/>
    <property type="evidence" value="ECO:0007669"/>
    <property type="project" value="UniProtKB-SubCell"/>
</dbReference>
<feature type="transmembrane region" description="Helical" evidence="10">
    <location>
        <begin position="364"/>
        <end position="387"/>
    </location>
</feature>
<dbReference type="GO" id="GO:0043048">
    <property type="term" value="P:dolichyl monophosphate biosynthetic process"/>
    <property type="evidence" value="ECO:0007669"/>
    <property type="project" value="TreeGrafter"/>
</dbReference>
<dbReference type="PANTHER" id="PTHR13205">
    <property type="entry name" value="TRANSMEMBRANE PROTEIN 15-RELATED"/>
    <property type="match status" value="1"/>
</dbReference>
<dbReference type="OrthoDB" id="377083at2759"/>
<evidence type="ECO:0000256" key="7">
    <source>
        <dbReference type="ARBA" id="ARBA00022824"/>
    </source>
</evidence>
<feature type="transmembrane region" description="Helical" evidence="10">
    <location>
        <begin position="100"/>
        <end position="122"/>
    </location>
</feature>
<dbReference type="EMBL" id="OU898283">
    <property type="protein sequence ID" value="CAH1285331.1"/>
    <property type="molecule type" value="Genomic_DNA"/>
</dbReference>
<evidence type="ECO:0000256" key="1">
    <source>
        <dbReference type="ARBA" id="ARBA00004477"/>
    </source>
</evidence>
<keyword evidence="12" id="KW-1185">Reference proteome</keyword>
<evidence type="ECO:0000256" key="4">
    <source>
        <dbReference type="ARBA" id="ARBA00022679"/>
    </source>
</evidence>
<name>A0A9P0DXQ1_DIABA</name>
<feature type="transmembrane region" description="Helical" evidence="10">
    <location>
        <begin position="407"/>
        <end position="429"/>
    </location>
</feature>
<dbReference type="Proteomes" id="UP001153709">
    <property type="component" value="Chromosome 8"/>
</dbReference>
<dbReference type="PANTHER" id="PTHR13205:SF15">
    <property type="entry name" value="DOLICHOL KINASE"/>
    <property type="match status" value="1"/>
</dbReference>
<feature type="transmembrane region" description="Helical" evidence="10">
    <location>
        <begin position="197"/>
        <end position="219"/>
    </location>
</feature>
<keyword evidence="4" id="KW-0808">Transferase</keyword>
<comment type="subcellular location">
    <subcellularLocation>
        <location evidence="1">Endoplasmic reticulum membrane</location>
        <topology evidence="1">Multi-pass membrane protein</topology>
    </subcellularLocation>
</comment>
<comment type="similarity">
    <text evidence="2">Belongs to the polyprenol kinase family.</text>
</comment>
<accession>A0A9P0DXQ1</accession>
<feature type="transmembrane region" description="Helical" evidence="10">
    <location>
        <begin position="271"/>
        <end position="286"/>
    </location>
</feature>
<keyword evidence="9 10" id="KW-0472">Membrane</keyword>